<dbReference type="GO" id="GO:0046872">
    <property type="term" value="F:metal ion binding"/>
    <property type="evidence" value="ECO:0007669"/>
    <property type="project" value="UniProtKB-KW"/>
</dbReference>
<name>A0A4V3FNV0_9BACT</name>
<dbReference type="CDD" id="cd00077">
    <property type="entry name" value="HDc"/>
    <property type="match status" value="1"/>
</dbReference>
<evidence type="ECO:0000259" key="15">
    <source>
        <dbReference type="SMART" id="SM00471"/>
    </source>
</evidence>
<dbReference type="UniPathway" id="UPA00253">
    <property type="reaction ID" value="UER00332"/>
</dbReference>
<keyword evidence="11 14" id="KW-0520">NAD</keyword>
<evidence type="ECO:0000256" key="14">
    <source>
        <dbReference type="HAMAP-Rule" id="MF_00244"/>
    </source>
</evidence>
<dbReference type="PANTHER" id="PTHR39321">
    <property type="entry name" value="NICOTINATE-NUCLEOTIDE ADENYLYLTRANSFERASE-RELATED"/>
    <property type="match status" value="1"/>
</dbReference>
<keyword evidence="9 14" id="KW-0067">ATP-binding</keyword>
<dbReference type="NCBIfam" id="TIGR00488">
    <property type="entry name" value="bis(5'-nucleosyl)-tetraphosphatase (symmetrical) YqeK"/>
    <property type="match status" value="1"/>
</dbReference>
<dbReference type="NCBIfam" id="TIGR00125">
    <property type="entry name" value="cyt_tran_rel"/>
    <property type="match status" value="1"/>
</dbReference>
<comment type="function">
    <text evidence="1 14">Catalyzes the reversible adenylation of nicotinate mononucleotide (NaMN) to nicotinic acid adenine dinucleotide (NaAD).</text>
</comment>
<evidence type="ECO:0000256" key="2">
    <source>
        <dbReference type="ARBA" id="ARBA00005019"/>
    </source>
</evidence>
<evidence type="ECO:0000313" key="17">
    <source>
        <dbReference type="Proteomes" id="UP000295757"/>
    </source>
</evidence>
<evidence type="ECO:0000256" key="9">
    <source>
        <dbReference type="ARBA" id="ARBA00022840"/>
    </source>
</evidence>
<keyword evidence="8" id="KW-0378">Hydrolase</keyword>
<evidence type="ECO:0000256" key="3">
    <source>
        <dbReference type="ARBA" id="ARBA00022642"/>
    </source>
</evidence>
<evidence type="ECO:0000256" key="8">
    <source>
        <dbReference type="ARBA" id="ARBA00022801"/>
    </source>
</evidence>
<evidence type="ECO:0000256" key="1">
    <source>
        <dbReference type="ARBA" id="ARBA00002324"/>
    </source>
</evidence>
<evidence type="ECO:0000256" key="12">
    <source>
        <dbReference type="ARBA" id="ARBA00048721"/>
    </source>
</evidence>
<dbReference type="Pfam" id="PF01966">
    <property type="entry name" value="HD"/>
    <property type="match status" value="1"/>
</dbReference>
<dbReference type="EMBL" id="SOCN01000004">
    <property type="protein sequence ID" value="TDV23043.1"/>
    <property type="molecule type" value="Genomic_DNA"/>
</dbReference>
<sequence>MKIGIFGGSFNPIHKGHIKLARYAIKYLHLDKLLLVPTYVSPFKTKTNLIKPIHKVEMIKLVLEEKMELCDFEIKQNSVSYTFQTLKYLKHKYPNDELFLLIGSDNLSKLHKWKNIDLIAELSQIVIFKRETKINKTNFKKYHCLLLDNPILKYSSTDFKKGNCSLIDDRVLNYIQAHGLYLEKILHNTLSALRAKHSVATAEFAVQLAKKNNYSAKDAYIAGLMHDITKEWDVQKSLEFIKKYQPDFNEKNPAFYHQICGYLWLKYHYKLQNNEILQAIRYHTEMHDNMSMLDKIIFVADKICQGRKFEGIQKIRQLALENLDQGFKAVVERTYQWNKAKKVNFSDKSEKLYQKYINEE</sequence>
<dbReference type="PANTHER" id="PTHR39321:SF3">
    <property type="entry name" value="PHOSPHOPANTETHEINE ADENYLYLTRANSFERASE"/>
    <property type="match status" value="1"/>
</dbReference>
<dbReference type="NCBIfam" id="TIGR00482">
    <property type="entry name" value="nicotinate (nicotinamide) nucleotide adenylyltransferase"/>
    <property type="match status" value="1"/>
</dbReference>
<dbReference type="InterPro" id="IPR006674">
    <property type="entry name" value="HD_domain"/>
</dbReference>
<keyword evidence="7 14" id="KW-0547">Nucleotide-binding</keyword>
<evidence type="ECO:0000256" key="4">
    <source>
        <dbReference type="ARBA" id="ARBA00022679"/>
    </source>
</evidence>
<feature type="domain" description="HD/PDEase" evidence="15">
    <location>
        <begin position="190"/>
        <end position="315"/>
    </location>
</feature>
<keyword evidence="17" id="KW-1185">Reference proteome</keyword>
<evidence type="ECO:0000313" key="16">
    <source>
        <dbReference type="EMBL" id="TDV23043.1"/>
    </source>
</evidence>
<comment type="caution">
    <text evidence="16">The sequence shown here is derived from an EMBL/GenBank/DDBJ whole genome shotgun (WGS) entry which is preliminary data.</text>
</comment>
<organism evidence="16 17">
    <name type="scientific">Mycoplasmopsis mustelae</name>
    <dbReference type="NCBI Taxonomy" id="171289"/>
    <lineage>
        <taxon>Bacteria</taxon>
        <taxon>Bacillati</taxon>
        <taxon>Mycoplasmatota</taxon>
        <taxon>Mycoplasmoidales</taxon>
        <taxon>Metamycoplasmataceae</taxon>
        <taxon>Mycoplasmopsis</taxon>
    </lineage>
</organism>
<dbReference type="RefSeq" id="WP_134111194.1">
    <property type="nucleotide sequence ID" value="NZ_SOCN01000004.1"/>
</dbReference>
<dbReference type="Gene3D" id="3.40.50.620">
    <property type="entry name" value="HUPs"/>
    <property type="match status" value="1"/>
</dbReference>
<dbReference type="Gene3D" id="1.10.3210.10">
    <property type="entry name" value="Hypothetical protein af1432"/>
    <property type="match status" value="1"/>
</dbReference>
<dbReference type="SUPFAM" id="SSF52374">
    <property type="entry name" value="Nucleotidylyl transferase"/>
    <property type="match status" value="1"/>
</dbReference>
<keyword evidence="10" id="KW-0408">Iron</keyword>
<keyword evidence="4 14" id="KW-0808">Transferase</keyword>
<dbReference type="GO" id="GO:0008803">
    <property type="term" value="F:bis(5'-nucleosyl)-tetraphosphatase (symmetrical) activity"/>
    <property type="evidence" value="ECO:0007669"/>
    <property type="project" value="UniProtKB-EC"/>
</dbReference>
<dbReference type="Pfam" id="PF01467">
    <property type="entry name" value="CTP_transf_like"/>
    <property type="match status" value="1"/>
</dbReference>
<comment type="similarity">
    <text evidence="14">Belongs to the NadD family.</text>
</comment>
<evidence type="ECO:0000256" key="10">
    <source>
        <dbReference type="ARBA" id="ARBA00023004"/>
    </source>
</evidence>
<accession>A0A4V3FNV0</accession>
<evidence type="ECO:0000256" key="5">
    <source>
        <dbReference type="ARBA" id="ARBA00022695"/>
    </source>
</evidence>
<keyword evidence="5 14" id="KW-0548">Nucleotidyltransferase</keyword>
<dbReference type="CDD" id="cd02165">
    <property type="entry name" value="NMNAT"/>
    <property type="match status" value="1"/>
</dbReference>
<dbReference type="SMART" id="SM00471">
    <property type="entry name" value="HDc"/>
    <property type="match status" value="1"/>
</dbReference>
<dbReference type="InterPro" id="IPR003607">
    <property type="entry name" value="HD/PDEase_dom"/>
</dbReference>
<proteinExistence type="inferred from homology"/>
<reference evidence="16 17" key="1">
    <citation type="submission" date="2019-03" db="EMBL/GenBank/DDBJ databases">
        <title>Genomic Encyclopedia of Archaeal and Bacterial Type Strains, Phase II (KMG-II): from individual species to whole genera.</title>
        <authorList>
            <person name="Goeker M."/>
        </authorList>
    </citation>
    <scope>NUCLEOTIDE SEQUENCE [LARGE SCALE GENOMIC DNA]</scope>
    <source>
        <strain evidence="16 17">ATCC 35214</strain>
    </source>
</reference>
<evidence type="ECO:0000256" key="7">
    <source>
        <dbReference type="ARBA" id="ARBA00022741"/>
    </source>
</evidence>
<keyword evidence="6" id="KW-0479">Metal-binding</keyword>
<dbReference type="NCBIfam" id="NF005519">
    <property type="entry name" value="PRK07152.1"/>
    <property type="match status" value="1"/>
</dbReference>
<evidence type="ECO:0000256" key="6">
    <source>
        <dbReference type="ARBA" id="ARBA00022723"/>
    </source>
</evidence>
<dbReference type="GO" id="GO:0009435">
    <property type="term" value="P:NAD+ biosynthetic process"/>
    <property type="evidence" value="ECO:0007669"/>
    <property type="project" value="UniProtKB-UniRule"/>
</dbReference>
<comment type="catalytic activity">
    <reaction evidence="13">
        <text>P(1),P(4)-bis(5'-adenosyl) tetraphosphate + H2O = 2 ADP + 2 H(+)</text>
        <dbReference type="Rhea" id="RHEA:24252"/>
        <dbReference type="ChEBI" id="CHEBI:15377"/>
        <dbReference type="ChEBI" id="CHEBI:15378"/>
        <dbReference type="ChEBI" id="CHEBI:58141"/>
        <dbReference type="ChEBI" id="CHEBI:456216"/>
        <dbReference type="EC" id="3.6.1.41"/>
    </reaction>
</comment>
<dbReference type="GO" id="GO:0004515">
    <property type="term" value="F:nicotinate-nucleotide adenylyltransferase activity"/>
    <property type="evidence" value="ECO:0007669"/>
    <property type="project" value="UniProtKB-UniRule"/>
</dbReference>
<dbReference type="OrthoDB" id="5295945at2"/>
<dbReference type="AlphaFoldDB" id="A0A4V3FNV0"/>
<gene>
    <name evidence="14" type="primary">nadD</name>
    <name evidence="16" type="ORF">BCF59_0666</name>
</gene>
<dbReference type="InterPro" id="IPR014729">
    <property type="entry name" value="Rossmann-like_a/b/a_fold"/>
</dbReference>
<evidence type="ECO:0000256" key="13">
    <source>
        <dbReference type="ARBA" id="ARBA00049417"/>
    </source>
</evidence>
<evidence type="ECO:0000256" key="11">
    <source>
        <dbReference type="ARBA" id="ARBA00023027"/>
    </source>
</evidence>
<protein>
    <recommendedName>
        <fullName evidence="14">Probable nicotinate-nucleotide adenylyltransferase</fullName>
        <ecNumber evidence="14">2.7.7.18</ecNumber>
    </recommendedName>
    <alternativeName>
        <fullName evidence="14">Deamido-NAD(+) diphosphorylase</fullName>
    </alternativeName>
    <alternativeName>
        <fullName evidence="14">Deamido-NAD(+) pyrophosphorylase</fullName>
    </alternativeName>
    <alternativeName>
        <fullName evidence="14">Nicotinate mononucleotide adenylyltransferase</fullName>
        <shortName evidence="14">NaMN adenylyltransferase</shortName>
    </alternativeName>
</protein>
<comment type="catalytic activity">
    <reaction evidence="12 14">
        <text>nicotinate beta-D-ribonucleotide + ATP + H(+) = deamido-NAD(+) + diphosphate</text>
        <dbReference type="Rhea" id="RHEA:22860"/>
        <dbReference type="ChEBI" id="CHEBI:15378"/>
        <dbReference type="ChEBI" id="CHEBI:30616"/>
        <dbReference type="ChEBI" id="CHEBI:33019"/>
        <dbReference type="ChEBI" id="CHEBI:57502"/>
        <dbReference type="ChEBI" id="CHEBI:58437"/>
        <dbReference type="EC" id="2.7.7.18"/>
    </reaction>
</comment>
<dbReference type="InterPro" id="IPR005248">
    <property type="entry name" value="NadD/NMNAT"/>
</dbReference>
<dbReference type="SUPFAM" id="SSF109604">
    <property type="entry name" value="HD-domain/PDEase-like"/>
    <property type="match status" value="1"/>
</dbReference>
<dbReference type="HAMAP" id="MF_00244">
    <property type="entry name" value="NaMN_adenylyltr"/>
    <property type="match status" value="1"/>
</dbReference>
<dbReference type="Proteomes" id="UP000295757">
    <property type="component" value="Unassembled WGS sequence"/>
</dbReference>
<dbReference type="InterPro" id="IPR004821">
    <property type="entry name" value="Cyt_trans-like"/>
</dbReference>
<dbReference type="EC" id="2.7.7.18" evidence="14"/>
<dbReference type="GO" id="GO:0005524">
    <property type="term" value="F:ATP binding"/>
    <property type="evidence" value="ECO:0007669"/>
    <property type="project" value="UniProtKB-KW"/>
</dbReference>
<dbReference type="InterPro" id="IPR005249">
    <property type="entry name" value="YqeK"/>
</dbReference>
<keyword evidence="3 14" id="KW-0662">Pyridine nucleotide biosynthesis</keyword>
<comment type="pathway">
    <text evidence="2 14">Cofactor biosynthesis; NAD(+) biosynthesis; deamido-NAD(+) from nicotinate D-ribonucleotide: step 1/1.</text>
</comment>